<evidence type="ECO:0000313" key="4">
    <source>
        <dbReference type="EMBL" id="OCH21264.1"/>
    </source>
</evidence>
<dbReference type="GO" id="GO:0020037">
    <property type="term" value="F:heme binding"/>
    <property type="evidence" value="ECO:0007669"/>
    <property type="project" value="InterPro"/>
</dbReference>
<evidence type="ECO:0000313" key="5">
    <source>
        <dbReference type="Proteomes" id="UP000093523"/>
    </source>
</evidence>
<name>A0A1B9NZ36_ALILO</name>
<dbReference type="RefSeq" id="WP_065611108.1">
    <property type="nucleotide sequence ID" value="NZ_CAWMPN010000009.1"/>
</dbReference>
<dbReference type="AlphaFoldDB" id="A0A1B9NZ36"/>
<gene>
    <name evidence="4" type="ORF">A6E04_12025</name>
</gene>
<dbReference type="GO" id="GO:0022900">
    <property type="term" value="P:electron transport chain"/>
    <property type="evidence" value="ECO:0007669"/>
    <property type="project" value="InterPro"/>
</dbReference>
<reference evidence="4 5" key="1">
    <citation type="submission" date="2016-06" db="EMBL/GenBank/DDBJ databases">
        <authorList>
            <person name="Kjaerup R.B."/>
            <person name="Dalgaard T.S."/>
            <person name="Juul-Madsen H.R."/>
        </authorList>
    </citation>
    <scope>NUCLEOTIDE SEQUENCE [LARGE SCALE GENOMIC DNA]</scope>
    <source>
        <strain evidence="4 5">1S159</strain>
    </source>
</reference>
<keyword evidence="2 3" id="KW-0732">Signal</keyword>
<dbReference type="OrthoDB" id="5917034at2"/>
<dbReference type="Gene3D" id="1.20.120.10">
    <property type="entry name" value="Cytochrome c/b562"/>
    <property type="match status" value="1"/>
</dbReference>
<sequence length="145" mass="16215">MRTLFLTLALTFSAGVAANTTNESTDVIETTSALISTPVDTKAAMKDMMLAFKQSEDASSIDEMTHSVMRLDALIDYLKQENFSPEKQELYQEGFNKLSVSVDRVKSELAAGNLEQAKDTLNQVDDLRSEYHKKRNPSIWSKIFG</sequence>
<evidence type="ECO:0000256" key="1">
    <source>
        <dbReference type="ARBA" id="ARBA00005523"/>
    </source>
</evidence>
<dbReference type="SUPFAM" id="SSF47175">
    <property type="entry name" value="Cytochromes"/>
    <property type="match status" value="1"/>
</dbReference>
<dbReference type="EMBL" id="MAJU01000009">
    <property type="protein sequence ID" value="OCH21264.1"/>
    <property type="molecule type" value="Genomic_DNA"/>
</dbReference>
<dbReference type="GO" id="GO:0005506">
    <property type="term" value="F:iron ion binding"/>
    <property type="evidence" value="ECO:0007669"/>
    <property type="project" value="InterPro"/>
</dbReference>
<feature type="signal peptide" evidence="3">
    <location>
        <begin position="1"/>
        <end position="18"/>
    </location>
</feature>
<proteinExistence type="inferred from homology"/>
<comment type="caution">
    <text evidence="4">The sequence shown here is derived from an EMBL/GenBank/DDBJ whole genome shotgun (WGS) entry which is preliminary data.</text>
</comment>
<feature type="chain" id="PRO_5008632332" evidence="3">
    <location>
        <begin position="19"/>
        <end position="145"/>
    </location>
</feature>
<organism evidence="4 5">
    <name type="scientific">Aliivibrio logei</name>
    <name type="common">Vibrio logei</name>
    <dbReference type="NCBI Taxonomy" id="688"/>
    <lineage>
        <taxon>Bacteria</taxon>
        <taxon>Pseudomonadati</taxon>
        <taxon>Pseudomonadota</taxon>
        <taxon>Gammaproteobacteria</taxon>
        <taxon>Vibrionales</taxon>
        <taxon>Vibrionaceae</taxon>
        <taxon>Aliivibrio</taxon>
    </lineage>
</organism>
<dbReference type="InterPro" id="IPR010980">
    <property type="entry name" value="Cyt_c/b562"/>
</dbReference>
<dbReference type="Pfam" id="PF07361">
    <property type="entry name" value="Cytochrom_B562"/>
    <property type="match status" value="1"/>
</dbReference>
<dbReference type="InterPro" id="IPR009155">
    <property type="entry name" value="Cyt_b562"/>
</dbReference>
<evidence type="ECO:0000256" key="3">
    <source>
        <dbReference type="SAM" id="SignalP"/>
    </source>
</evidence>
<accession>A0A1B9NZ36</accession>
<dbReference type="Proteomes" id="UP000093523">
    <property type="component" value="Unassembled WGS sequence"/>
</dbReference>
<dbReference type="GO" id="GO:0042597">
    <property type="term" value="C:periplasmic space"/>
    <property type="evidence" value="ECO:0007669"/>
    <property type="project" value="InterPro"/>
</dbReference>
<comment type="similarity">
    <text evidence="1">Belongs to the cytochrome b562 family.</text>
</comment>
<evidence type="ECO:0000256" key="2">
    <source>
        <dbReference type="ARBA" id="ARBA00022729"/>
    </source>
</evidence>
<protein>
    <submittedName>
        <fullName evidence="4">Cytochrome b562</fullName>
    </submittedName>
</protein>
<dbReference type="GO" id="GO:0009055">
    <property type="term" value="F:electron transfer activity"/>
    <property type="evidence" value="ECO:0007669"/>
    <property type="project" value="InterPro"/>
</dbReference>